<feature type="transmembrane region" description="Helical" evidence="1">
    <location>
        <begin position="34"/>
        <end position="56"/>
    </location>
</feature>
<organism evidence="2">
    <name type="scientific">marine sediment metagenome</name>
    <dbReference type="NCBI Taxonomy" id="412755"/>
    <lineage>
        <taxon>unclassified sequences</taxon>
        <taxon>metagenomes</taxon>
        <taxon>ecological metagenomes</taxon>
    </lineage>
</organism>
<reference evidence="2" key="1">
    <citation type="journal article" date="2015" name="Nature">
        <title>Complex archaea that bridge the gap between prokaryotes and eukaryotes.</title>
        <authorList>
            <person name="Spang A."/>
            <person name="Saw J.H."/>
            <person name="Jorgensen S.L."/>
            <person name="Zaremba-Niedzwiedzka K."/>
            <person name="Martijn J."/>
            <person name="Lind A.E."/>
            <person name="van Eijk R."/>
            <person name="Schleper C."/>
            <person name="Guy L."/>
            <person name="Ettema T.J."/>
        </authorList>
    </citation>
    <scope>NUCLEOTIDE SEQUENCE</scope>
</reference>
<comment type="caution">
    <text evidence="2">The sequence shown here is derived from an EMBL/GenBank/DDBJ whole genome shotgun (WGS) entry which is preliminary data.</text>
</comment>
<sequence>MTEQQGPTPKREPLNSVDALGFLSLATMTAGAGVLWGIGWALVTFGGLIGTIYVLLEIVLPRAAKRSNT</sequence>
<protein>
    <submittedName>
        <fullName evidence="2">Uncharacterized protein</fullName>
    </submittedName>
</protein>
<name>A0A0F9FUU8_9ZZZZ</name>
<gene>
    <name evidence="2" type="ORF">LCGC14_1988430</name>
</gene>
<evidence type="ECO:0000313" key="2">
    <source>
        <dbReference type="EMBL" id="KKL82071.1"/>
    </source>
</evidence>
<keyword evidence="1" id="KW-0472">Membrane</keyword>
<dbReference type="EMBL" id="LAZR01022374">
    <property type="protein sequence ID" value="KKL82071.1"/>
    <property type="molecule type" value="Genomic_DNA"/>
</dbReference>
<keyword evidence="1" id="KW-1133">Transmembrane helix</keyword>
<dbReference type="AlphaFoldDB" id="A0A0F9FUU8"/>
<proteinExistence type="predicted"/>
<keyword evidence="1" id="KW-0812">Transmembrane</keyword>
<accession>A0A0F9FUU8</accession>
<evidence type="ECO:0000256" key="1">
    <source>
        <dbReference type="SAM" id="Phobius"/>
    </source>
</evidence>